<accession>A0ACC3NCQ0</accession>
<sequence>MCGRYALSLRPSQVRQRLADQNMPADEAPPEDDSQLRQSYNFAPGYHGLIYRAATNDRGTDATPYEHNNDQTDESSSGPSPKKAKLSHPPSSSQVDGLATRETKYKLQSAKWGLIPFWTKRSPDYGSMLRTINCRDDSLIENRGMWNTMKQRKRCIVLAEGFYEWLKKNGGKEKVPHFVKRKDGGLMCFAGLWDCVQYEDVPQEAVEKLYTYTVITTDSNKALKFLHDRMPVILEPGSEEMKRWLDPSNVGWNKELQSMLKPFAGELECYPVDKAVGKVGNNSPSFVVPVDSKENKKNIANFFGTQREKAGEVKVKNYEAGAEQKVEGEHRETTKEVEDPESNAPLPKPRETSEDDLSQAIKQDTNDLDDGAMLQAEDDSIEDGIKHETDALDDKAMLQAEDEATERGIKREADSLKDEDLLEAEKSPPQKVWNSPSKSTPGKTRSATSNSNVHKTPTKAGEGNKKITAFFGGK</sequence>
<gene>
    <name evidence="1" type="ORF">LTR37_007738</name>
</gene>
<keyword evidence="2" id="KW-1185">Reference proteome</keyword>
<proteinExistence type="predicted"/>
<dbReference type="Proteomes" id="UP001281147">
    <property type="component" value="Unassembled WGS sequence"/>
</dbReference>
<evidence type="ECO:0000313" key="1">
    <source>
        <dbReference type="EMBL" id="KAK3714432.1"/>
    </source>
</evidence>
<evidence type="ECO:0000313" key="2">
    <source>
        <dbReference type="Proteomes" id="UP001281147"/>
    </source>
</evidence>
<organism evidence="1 2">
    <name type="scientific">Vermiconidia calcicola</name>
    <dbReference type="NCBI Taxonomy" id="1690605"/>
    <lineage>
        <taxon>Eukaryota</taxon>
        <taxon>Fungi</taxon>
        <taxon>Dikarya</taxon>
        <taxon>Ascomycota</taxon>
        <taxon>Pezizomycotina</taxon>
        <taxon>Dothideomycetes</taxon>
        <taxon>Dothideomycetidae</taxon>
        <taxon>Mycosphaerellales</taxon>
        <taxon>Extremaceae</taxon>
        <taxon>Vermiconidia</taxon>
    </lineage>
</organism>
<name>A0ACC3NCQ0_9PEZI</name>
<comment type="caution">
    <text evidence="1">The sequence shown here is derived from an EMBL/GenBank/DDBJ whole genome shotgun (WGS) entry which is preliminary data.</text>
</comment>
<dbReference type="EMBL" id="JAUTXU010000055">
    <property type="protein sequence ID" value="KAK3714432.1"/>
    <property type="molecule type" value="Genomic_DNA"/>
</dbReference>
<reference evidence="1" key="1">
    <citation type="submission" date="2023-07" db="EMBL/GenBank/DDBJ databases">
        <title>Black Yeasts Isolated from many extreme environments.</title>
        <authorList>
            <person name="Coleine C."/>
            <person name="Stajich J.E."/>
            <person name="Selbmann L."/>
        </authorList>
    </citation>
    <scope>NUCLEOTIDE SEQUENCE</scope>
    <source>
        <strain evidence="1">CCFEE 5714</strain>
    </source>
</reference>
<protein>
    <submittedName>
        <fullName evidence="1">Uncharacterized protein</fullName>
    </submittedName>
</protein>